<keyword evidence="1" id="KW-0489">Methyltransferase</keyword>
<dbReference type="PANTHER" id="PTHR14614">
    <property type="entry name" value="HEPATOCELLULAR CARCINOMA-ASSOCIATED ANTIGEN"/>
    <property type="match status" value="1"/>
</dbReference>
<dbReference type="OMA" id="IKQNWAD"/>
<sequence length="269" mass="29233">MKSAKGNTNASVTNKKKAPATTAAVGGGQYNNAMVELLANPYTYSHTNCSVKREIQIHQFFEFGIGGVLWDCGLMLGKYITHPHNMNRWAGKVVVEVGTGTGLPALLCWQLGAKAIATDLGEVVEAVTNPNVAINLAAAPKAMRKSLSTAEVRWGEDEDCARLLQSPPVLENKGVIDFIIAADVVYRSEDHAKLLRTLDLLASDKTCVIFVHRPRNSNDSNFCQPLREMFIPTKTVPGTDYLTAYPKGGTTINEFQGRQTAPKPSEEGE</sequence>
<dbReference type="PANTHER" id="PTHR14614:SF142">
    <property type="entry name" value="FAM86 N-TERMINAL DOMAIN-CONTAINING PROTEIN"/>
    <property type="match status" value="1"/>
</dbReference>
<dbReference type="GO" id="GO:0032259">
    <property type="term" value="P:methylation"/>
    <property type="evidence" value="ECO:0007669"/>
    <property type="project" value="UniProtKB-KW"/>
</dbReference>
<evidence type="ECO:0000313" key="2">
    <source>
        <dbReference type="Proteomes" id="UP000051952"/>
    </source>
</evidence>
<dbReference type="VEuPathDB" id="TriTrypDB:BSAL_91780"/>
<dbReference type="AlphaFoldDB" id="A0A0S4J7X7"/>
<dbReference type="SUPFAM" id="SSF53335">
    <property type="entry name" value="S-adenosyl-L-methionine-dependent methyltransferases"/>
    <property type="match status" value="1"/>
</dbReference>
<organism evidence="1 2">
    <name type="scientific">Bodo saltans</name>
    <name type="common">Flagellated protozoan</name>
    <dbReference type="NCBI Taxonomy" id="75058"/>
    <lineage>
        <taxon>Eukaryota</taxon>
        <taxon>Discoba</taxon>
        <taxon>Euglenozoa</taxon>
        <taxon>Kinetoplastea</taxon>
        <taxon>Metakinetoplastina</taxon>
        <taxon>Eubodonida</taxon>
        <taxon>Bodonidae</taxon>
        <taxon>Bodo</taxon>
    </lineage>
</organism>
<accession>A0A0S4J7X7</accession>
<dbReference type="Pfam" id="PF10294">
    <property type="entry name" value="Methyltransf_16"/>
    <property type="match status" value="1"/>
</dbReference>
<dbReference type="InterPro" id="IPR029063">
    <property type="entry name" value="SAM-dependent_MTases_sf"/>
</dbReference>
<dbReference type="EMBL" id="CYKH01001247">
    <property type="protein sequence ID" value="CUG86148.1"/>
    <property type="molecule type" value="Genomic_DNA"/>
</dbReference>
<evidence type="ECO:0000313" key="1">
    <source>
        <dbReference type="EMBL" id="CUG86148.1"/>
    </source>
</evidence>
<dbReference type="OrthoDB" id="413520at2759"/>
<name>A0A0S4J7X7_BODSA</name>
<dbReference type="GO" id="GO:0008168">
    <property type="term" value="F:methyltransferase activity"/>
    <property type="evidence" value="ECO:0007669"/>
    <property type="project" value="UniProtKB-KW"/>
</dbReference>
<protein>
    <submittedName>
        <fullName evidence="1">Methyltransferase family 16, putative</fullName>
    </submittedName>
</protein>
<dbReference type="Proteomes" id="UP000051952">
    <property type="component" value="Unassembled WGS sequence"/>
</dbReference>
<keyword evidence="2" id="KW-1185">Reference proteome</keyword>
<dbReference type="InterPro" id="IPR019410">
    <property type="entry name" value="Methyltransf_16"/>
</dbReference>
<proteinExistence type="predicted"/>
<keyword evidence="1" id="KW-0808">Transferase</keyword>
<reference evidence="2" key="1">
    <citation type="submission" date="2015-09" db="EMBL/GenBank/DDBJ databases">
        <authorList>
            <consortium name="Pathogen Informatics"/>
        </authorList>
    </citation>
    <scope>NUCLEOTIDE SEQUENCE [LARGE SCALE GENOMIC DNA]</scope>
    <source>
        <strain evidence="2">Lake Konstanz</strain>
    </source>
</reference>
<gene>
    <name evidence="1" type="ORF">BSAL_91780</name>
</gene>
<dbReference type="Gene3D" id="3.40.50.150">
    <property type="entry name" value="Vaccinia Virus protein VP39"/>
    <property type="match status" value="1"/>
</dbReference>